<evidence type="ECO:0000256" key="5">
    <source>
        <dbReference type="ARBA" id="ARBA00022727"/>
    </source>
</evidence>
<evidence type="ECO:0000313" key="13">
    <source>
        <dbReference type="EMBL" id="MBT9144333.1"/>
    </source>
</evidence>
<evidence type="ECO:0000256" key="7">
    <source>
        <dbReference type="ARBA" id="ARBA00022777"/>
    </source>
</evidence>
<dbReference type="InterPro" id="IPR039430">
    <property type="entry name" value="Thymidylate_kin-like_dom"/>
</dbReference>
<dbReference type="InterPro" id="IPR018094">
    <property type="entry name" value="Thymidylate_kinase"/>
</dbReference>
<comment type="similarity">
    <text evidence="1 11">Belongs to the thymidylate kinase family.</text>
</comment>
<comment type="function">
    <text evidence="10 11">Phosphorylation of dTMP to form dTDP in both de novo and salvage pathways of dTTP synthesis.</text>
</comment>
<dbReference type="InterPro" id="IPR027417">
    <property type="entry name" value="P-loop_NTPase"/>
</dbReference>
<dbReference type="GO" id="GO:0005524">
    <property type="term" value="F:ATP binding"/>
    <property type="evidence" value="ECO:0007669"/>
    <property type="project" value="UniProtKB-UniRule"/>
</dbReference>
<accession>A0A9E2BEV5</accession>
<feature type="domain" description="Thymidylate kinase-like" evidence="12">
    <location>
        <begin position="9"/>
        <end position="191"/>
    </location>
</feature>
<dbReference type="GO" id="GO:0004798">
    <property type="term" value="F:dTMP kinase activity"/>
    <property type="evidence" value="ECO:0007669"/>
    <property type="project" value="UniProtKB-UniRule"/>
</dbReference>
<name>A0A9E2BEV5_PSYF1</name>
<dbReference type="Pfam" id="PF02223">
    <property type="entry name" value="Thymidylate_kin"/>
    <property type="match status" value="1"/>
</dbReference>
<dbReference type="PANTHER" id="PTHR10344">
    <property type="entry name" value="THYMIDYLATE KINASE"/>
    <property type="match status" value="1"/>
</dbReference>
<sequence>MNKGIFITIEGLDGAGKSLQANLLAKKLLEIGFPVTLTREPGGTQVAEKIREVILNQRISSKVEALLFLAARISHLEEVIKPAFEKRRIVISSRYIDSSIAYQGFGLGLGGEEILSLNERYTSAFWPQLTLYIKIGLEVSMKRRGKDRIERRPDSYYTRVEEGYNWLIRKFPERIKVIDGERPIEEVHLSIFRVALDYINRMI</sequence>
<keyword evidence="8 11" id="KW-0067">ATP-binding</keyword>
<dbReference type="GO" id="GO:0006233">
    <property type="term" value="P:dTDP biosynthetic process"/>
    <property type="evidence" value="ECO:0007669"/>
    <property type="project" value="InterPro"/>
</dbReference>
<evidence type="ECO:0000259" key="12">
    <source>
        <dbReference type="Pfam" id="PF02223"/>
    </source>
</evidence>
<feature type="binding site" evidence="11">
    <location>
        <begin position="11"/>
        <end position="18"/>
    </location>
    <ligand>
        <name>ATP</name>
        <dbReference type="ChEBI" id="CHEBI:30616"/>
    </ligand>
</feature>
<keyword evidence="4 11" id="KW-0808">Transferase</keyword>
<proteinExistence type="inferred from homology"/>
<dbReference type="GO" id="GO:0006235">
    <property type="term" value="P:dTTP biosynthetic process"/>
    <property type="evidence" value="ECO:0007669"/>
    <property type="project" value="UniProtKB-UniRule"/>
</dbReference>
<evidence type="ECO:0000256" key="4">
    <source>
        <dbReference type="ARBA" id="ARBA00022679"/>
    </source>
</evidence>
<protein>
    <recommendedName>
        <fullName evidence="3 11">Thymidylate kinase</fullName>
        <ecNumber evidence="2 11">2.7.4.9</ecNumber>
    </recommendedName>
    <alternativeName>
        <fullName evidence="11">dTMP kinase</fullName>
    </alternativeName>
</protein>
<evidence type="ECO:0000256" key="1">
    <source>
        <dbReference type="ARBA" id="ARBA00009776"/>
    </source>
</evidence>
<dbReference type="NCBIfam" id="TIGR00041">
    <property type="entry name" value="DTMP_kinase"/>
    <property type="match status" value="1"/>
</dbReference>
<dbReference type="EC" id="2.7.4.9" evidence="2 11"/>
<dbReference type="Proteomes" id="UP000811545">
    <property type="component" value="Unassembled WGS sequence"/>
</dbReference>
<evidence type="ECO:0000256" key="2">
    <source>
        <dbReference type="ARBA" id="ARBA00012980"/>
    </source>
</evidence>
<evidence type="ECO:0000256" key="10">
    <source>
        <dbReference type="ARBA" id="ARBA00057735"/>
    </source>
</evidence>
<dbReference type="FunFam" id="3.40.50.300:FF:000225">
    <property type="entry name" value="Thymidylate kinase"/>
    <property type="match status" value="1"/>
</dbReference>
<evidence type="ECO:0000256" key="8">
    <source>
        <dbReference type="ARBA" id="ARBA00022840"/>
    </source>
</evidence>
<evidence type="ECO:0000256" key="9">
    <source>
        <dbReference type="ARBA" id="ARBA00048743"/>
    </source>
</evidence>
<dbReference type="GO" id="GO:0005829">
    <property type="term" value="C:cytosol"/>
    <property type="evidence" value="ECO:0007669"/>
    <property type="project" value="TreeGrafter"/>
</dbReference>
<comment type="catalytic activity">
    <reaction evidence="9 11">
        <text>dTMP + ATP = dTDP + ADP</text>
        <dbReference type="Rhea" id="RHEA:13517"/>
        <dbReference type="ChEBI" id="CHEBI:30616"/>
        <dbReference type="ChEBI" id="CHEBI:58369"/>
        <dbReference type="ChEBI" id="CHEBI:63528"/>
        <dbReference type="ChEBI" id="CHEBI:456216"/>
        <dbReference type="EC" id="2.7.4.9"/>
    </reaction>
</comment>
<dbReference type="SUPFAM" id="SSF52540">
    <property type="entry name" value="P-loop containing nucleoside triphosphate hydrolases"/>
    <property type="match status" value="1"/>
</dbReference>
<comment type="caution">
    <text evidence="13">The sequence shown here is derived from an EMBL/GenBank/DDBJ whole genome shotgun (WGS) entry which is preliminary data.</text>
</comment>
<gene>
    <name evidence="13" type="primary">tmk_1</name>
    <name evidence="11" type="synonym">tmk</name>
    <name evidence="13" type="ORF">DDT42_00168</name>
</gene>
<evidence type="ECO:0000313" key="14">
    <source>
        <dbReference type="Proteomes" id="UP000811545"/>
    </source>
</evidence>
<evidence type="ECO:0000256" key="6">
    <source>
        <dbReference type="ARBA" id="ARBA00022741"/>
    </source>
</evidence>
<dbReference type="HAMAP" id="MF_00165">
    <property type="entry name" value="Thymidylate_kinase"/>
    <property type="match status" value="1"/>
</dbReference>
<reference evidence="13 14" key="1">
    <citation type="journal article" date="2021" name="bioRxiv">
        <title>Unique metabolic strategies in Hadean analogues reveal hints for primordial physiology.</title>
        <authorList>
            <person name="Nobu M.K."/>
            <person name="Nakai R."/>
            <person name="Tamazawa S."/>
            <person name="Mori H."/>
            <person name="Toyoda A."/>
            <person name="Ijiri A."/>
            <person name="Suzuki S."/>
            <person name="Kurokawa K."/>
            <person name="Kamagata Y."/>
            <person name="Tamaki H."/>
        </authorList>
    </citation>
    <scope>NUCLEOTIDE SEQUENCE [LARGE SCALE GENOMIC DNA]</scope>
    <source>
        <strain evidence="13">BS525</strain>
    </source>
</reference>
<dbReference type="PANTHER" id="PTHR10344:SF4">
    <property type="entry name" value="UMP-CMP KINASE 2, MITOCHONDRIAL"/>
    <property type="match status" value="1"/>
</dbReference>
<dbReference type="AlphaFoldDB" id="A0A9E2BEV5"/>
<dbReference type="EMBL" id="QLTW01000004">
    <property type="protein sequence ID" value="MBT9144333.1"/>
    <property type="molecule type" value="Genomic_DNA"/>
</dbReference>
<dbReference type="GO" id="GO:0006227">
    <property type="term" value="P:dUDP biosynthetic process"/>
    <property type="evidence" value="ECO:0007669"/>
    <property type="project" value="TreeGrafter"/>
</dbReference>
<keyword evidence="7 11" id="KW-0418">Kinase</keyword>
<keyword evidence="5 11" id="KW-0545">Nucleotide biosynthesis</keyword>
<evidence type="ECO:0000256" key="11">
    <source>
        <dbReference type="HAMAP-Rule" id="MF_00165"/>
    </source>
</evidence>
<evidence type="ECO:0000256" key="3">
    <source>
        <dbReference type="ARBA" id="ARBA00017144"/>
    </source>
</evidence>
<organism evidence="13 14">
    <name type="scientific">Psychracetigena formicireducens</name>
    <dbReference type="NCBI Taxonomy" id="2986056"/>
    <lineage>
        <taxon>Bacteria</taxon>
        <taxon>Bacillati</taxon>
        <taxon>Candidatus Lithacetigenota</taxon>
        <taxon>Candidatus Psychracetigena</taxon>
    </lineage>
</organism>
<dbReference type="CDD" id="cd01672">
    <property type="entry name" value="TMPK"/>
    <property type="match status" value="1"/>
</dbReference>
<keyword evidence="6 11" id="KW-0547">Nucleotide-binding</keyword>
<dbReference type="Gene3D" id="3.40.50.300">
    <property type="entry name" value="P-loop containing nucleotide triphosphate hydrolases"/>
    <property type="match status" value="1"/>
</dbReference>